<dbReference type="InterPro" id="IPR000298">
    <property type="entry name" value="Cyt_c_oxidase-like_su3"/>
</dbReference>
<keyword evidence="8 11" id="KW-0496">Mitochondrion</keyword>
<dbReference type="Gene3D" id="1.10.287.70">
    <property type="match status" value="1"/>
</dbReference>
<dbReference type="GO" id="GO:0005739">
    <property type="term" value="C:mitochondrion"/>
    <property type="evidence" value="ECO:0007669"/>
    <property type="project" value="TreeGrafter"/>
</dbReference>
<comment type="function">
    <text evidence="8">Component of the cytochrome c oxidase, the last enzyme in the mitochondrial electron transport chain which drives oxidative phosphorylation. The respiratory chain contains 3 multisubunit complexes succinate dehydrogenase (complex II, CII), ubiquinol-cytochrome c oxidoreductase (cytochrome b-c1 complex, complex III, CIII) and cytochrome c oxidase (complex IV, CIV), that cooperate to transfer electrons derived from NADH and succinate to molecular oxygen, creating an electrochemical gradient over the inner membrane that drives transmembrane transport and the ATP synthase. Cytochrome c oxidase is the component of the respiratory chain that catalyzes the reduction of oxygen to water. Electrons originating from reduced cytochrome c in the intermembrane space (IMS) are transferred via the dinuclear copper A center (CU(A)) of subunit 2 and heme A of subunit 1 to the active site in subunit 1, a binuclear center (BNC) formed by heme A3 and copper B (CU(B)). The BNC reduces molecular oxygen to 2 water molecules using 4 electrons from cytochrome c in the IMS and 4 protons from the mitochondrial matrix.</text>
</comment>
<dbReference type="EMBL" id="EF154459">
    <property type="protein sequence ID" value="ABL11583.1"/>
    <property type="molecule type" value="Genomic_DNA"/>
</dbReference>
<dbReference type="PANTHER" id="PTHR11403">
    <property type="entry name" value="CYTOCHROME C OXIDASE SUBUNIT III"/>
    <property type="match status" value="1"/>
</dbReference>
<evidence type="ECO:0000259" key="10">
    <source>
        <dbReference type="PROSITE" id="PS50253"/>
    </source>
</evidence>
<feature type="transmembrane region" description="Helical" evidence="9">
    <location>
        <begin position="42"/>
        <end position="58"/>
    </location>
</feature>
<dbReference type="PROSITE" id="PS50253">
    <property type="entry name" value="COX3"/>
    <property type="match status" value="1"/>
</dbReference>
<name>A1EHF4_ROMCU</name>
<feature type="transmembrane region" description="Helical" evidence="9">
    <location>
        <begin position="121"/>
        <end position="141"/>
    </location>
</feature>
<evidence type="ECO:0000256" key="5">
    <source>
        <dbReference type="ARBA" id="ARBA00022967"/>
    </source>
</evidence>
<feature type="domain" description="Heme-copper oxidase subunit III family profile" evidence="10">
    <location>
        <begin position="8"/>
        <end position="252"/>
    </location>
</feature>
<dbReference type="GO" id="GO:0016020">
    <property type="term" value="C:membrane"/>
    <property type="evidence" value="ECO:0007669"/>
    <property type="project" value="UniProtKB-SubCell"/>
</dbReference>
<dbReference type="GO" id="GO:0004129">
    <property type="term" value="F:cytochrome-c oxidase activity"/>
    <property type="evidence" value="ECO:0007669"/>
    <property type="project" value="InterPro"/>
</dbReference>
<comment type="similarity">
    <text evidence="2 8">Belongs to the cytochrome c oxidase subunit 3 family.</text>
</comment>
<feature type="transmembrane region" description="Helical" evidence="9">
    <location>
        <begin position="79"/>
        <end position="101"/>
    </location>
</feature>
<dbReference type="InterPro" id="IPR024791">
    <property type="entry name" value="Cyt_c/ubiquinol_Oxase_su3"/>
</dbReference>
<reference evidence="11" key="2">
    <citation type="journal article" date="1993" name="J. Nematol.">
        <title>Mitochondrial DNA Sequence Divergence among Meloidogyne incognita, Romanomermis culicivorax, Ascaris suum, and Caenorhabditis elegans.</title>
        <authorList>
            <person name="Powers T.O."/>
            <person name="Harris T.S."/>
            <person name="Hyman B.C."/>
        </authorList>
    </citation>
    <scope>NUCLEOTIDE SEQUENCE</scope>
</reference>
<sequence length="252" mass="30507">MFLQFNPNNSYLPLMMSMSIFFCFFNLINFFCFNLINFFNSFFFLLMIMLIWFLNLFYESKYLGSMNLLMQMSVKMGMLFFIMSEMMFFFSFFWSYFHFMFMYALESGGMWPPINIPLVDYLSVPLLNTLLLLSSGLSITISHNFLMMNNSKMSYYLLLTLILGLVFSSFQLVEYYLLEFSWFMSCYSSIFFMGTGFHGCHVLIGSLMILFLFLMNKNMNILSSKFEMIAWYWHFVDMIWLILFMEFYWWVW</sequence>
<geneLocation type="mitochondrion" evidence="11"/>
<evidence type="ECO:0000256" key="1">
    <source>
        <dbReference type="ARBA" id="ARBA00004141"/>
    </source>
</evidence>
<evidence type="ECO:0000313" key="11">
    <source>
        <dbReference type="EMBL" id="ABL11583.1"/>
    </source>
</evidence>
<gene>
    <name evidence="11" type="primary">COXIII</name>
</gene>
<dbReference type="InterPro" id="IPR013833">
    <property type="entry name" value="Cyt_c_oxidase_su3_a-hlx"/>
</dbReference>
<dbReference type="InterPro" id="IPR035973">
    <property type="entry name" value="Cyt_c_oxidase_su3-like_sf"/>
</dbReference>
<keyword evidence="6 9" id="KW-1133">Transmembrane helix</keyword>
<feature type="transmembrane region" description="Helical" evidence="9">
    <location>
        <begin position="12"/>
        <end position="36"/>
    </location>
</feature>
<organism evidence="11">
    <name type="scientific">Romanomermis culicivorax</name>
    <name type="common">Nematode worm</name>
    <dbReference type="NCBI Taxonomy" id="13658"/>
    <lineage>
        <taxon>Eukaryota</taxon>
        <taxon>Metazoa</taxon>
        <taxon>Ecdysozoa</taxon>
        <taxon>Nematoda</taxon>
        <taxon>Enoplea</taxon>
        <taxon>Dorylaimia</taxon>
        <taxon>Mermithida</taxon>
        <taxon>Mermithoidea</taxon>
        <taxon>Mermithidae</taxon>
        <taxon>Romanomermis</taxon>
    </lineage>
</organism>
<accession>A1EHF4</accession>
<keyword evidence="7 9" id="KW-0472">Membrane</keyword>
<dbReference type="SUPFAM" id="SSF81452">
    <property type="entry name" value="Cytochrome c oxidase subunit III-like"/>
    <property type="match status" value="1"/>
</dbReference>
<evidence type="ECO:0000256" key="2">
    <source>
        <dbReference type="ARBA" id="ARBA00010581"/>
    </source>
</evidence>
<feature type="transmembrane region" description="Helical" evidence="9">
    <location>
        <begin position="153"/>
        <end position="178"/>
    </location>
</feature>
<evidence type="ECO:0000256" key="3">
    <source>
        <dbReference type="ARBA" id="ARBA00015944"/>
    </source>
</evidence>
<reference evidence="11" key="1">
    <citation type="journal article" date="1993" name="Genetics">
        <title>Molecular characterization of lengthy mitochondrial DNA duplications from the parasitic nematode Romanomermis culicivorax.</title>
        <authorList>
            <person name="Azevedo J.L."/>
            <person name="Hyman B.C."/>
        </authorList>
    </citation>
    <scope>NUCLEOTIDE SEQUENCE</scope>
</reference>
<evidence type="ECO:0000256" key="8">
    <source>
        <dbReference type="RuleBase" id="RU003375"/>
    </source>
</evidence>
<evidence type="ECO:0000256" key="6">
    <source>
        <dbReference type="ARBA" id="ARBA00022989"/>
    </source>
</evidence>
<comment type="subcellular location">
    <subcellularLocation>
        <location evidence="1">Membrane</location>
        <topology evidence="1">Multi-pass membrane protein</topology>
    </subcellularLocation>
</comment>
<dbReference type="AlphaFoldDB" id="A1EHF4"/>
<feature type="transmembrane region" description="Helical" evidence="9">
    <location>
        <begin position="228"/>
        <end position="251"/>
    </location>
</feature>
<reference evidence="11" key="3">
    <citation type="submission" date="2006-12" db="EMBL/GenBank/DDBJ databases">
        <authorList>
            <person name="Wu Z.K."/>
            <person name="Hyman B.C."/>
        </authorList>
    </citation>
    <scope>NUCLEOTIDE SEQUENCE</scope>
</reference>
<evidence type="ECO:0000256" key="4">
    <source>
        <dbReference type="ARBA" id="ARBA00022692"/>
    </source>
</evidence>
<evidence type="ECO:0000256" key="7">
    <source>
        <dbReference type="ARBA" id="ARBA00023136"/>
    </source>
</evidence>
<dbReference type="Gene3D" id="1.20.120.80">
    <property type="entry name" value="Cytochrome c oxidase, subunit III, four-helix bundle"/>
    <property type="match status" value="1"/>
</dbReference>
<proteinExistence type="inferred from homology"/>
<keyword evidence="4 8" id="KW-0812">Transmembrane</keyword>
<dbReference type="PANTHER" id="PTHR11403:SF7">
    <property type="entry name" value="CYTOCHROME C OXIDASE SUBUNIT 3"/>
    <property type="match status" value="1"/>
</dbReference>
<dbReference type="Pfam" id="PF00510">
    <property type="entry name" value="COX3"/>
    <property type="match status" value="1"/>
</dbReference>
<protein>
    <recommendedName>
        <fullName evidence="3 8">Cytochrome c oxidase subunit 3</fullName>
    </recommendedName>
</protein>
<feature type="transmembrane region" description="Helical" evidence="9">
    <location>
        <begin position="190"/>
        <end position="216"/>
    </location>
</feature>
<dbReference type="GO" id="GO:0006123">
    <property type="term" value="P:mitochondrial electron transport, cytochrome c to oxygen"/>
    <property type="evidence" value="ECO:0007669"/>
    <property type="project" value="TreeGrafter"/>
</dbReference>
<keyword evidence="5" id="KW-1278">Translocase</keyword>
<evidence type="ECO:0000256" key="9">
    <source>
        <dbReference type="SAM" id="Phobius"/>
    </source>
</evidence>